<evidence type="ECO:0000313" key="5">
    <source>
        <dbReference type="EMBL" id="ARN75897.1"/>
    </source>
</evidence>
<dbReference type="FunFam" id="1.10.150.20:FF:000003">
    <property type="entry name" value="DNA polymerase I"/>
    <property type="match status" value="1"/>
</dbReference>
<gene>
    <name evidence="5" type="ORF">BST96_18405</name>
</gene>
<dbReference type="InterPro" id="IPR002421">
    <property type="entry name" value="5-3_exonuclease"/>
</dbReference>
<dbReference type="SMART" id="SM00475">
    <property type="entry name" value="53EXOc"/>
    <property type="match status" value="1"/>
</dbReference>
<dbReference type="EMBL" id="CP019343">
    <property type="protein sequence ID" value="ARN75897.1"/>
    <property type="molecule type" value="Genomic_DNA"/>
</dbReference>
<dbReference type="GO" id="GO:0008409">
    <property type="term" value="F:5'-3' exonuclease activity"/>
    <property type="evidence" value="ECO:0007669"/>
    <property type="project" value="InterPro"/>
</dbReference>
<keyword evidence="5" id="KW-0255">Endonuclease</keyword>
<dbReference type="InterPro" id="IPR038969">
    <property type="entry name" value="FEN"/>
</dbReference>
<dbReference type="InterPro" id="IPR020046">
    <property type="entry name" value="5-3_exonucl_a-hlix_arch_N"/>
</dbReference>
<dbReference type="OrthoDB" id="9806424at2"/>
<dbReference type="GO" id="GO:0003677">
    <property type="term" value="F:DNA binding"/>
    <property type="evidence" value="ECO:0007669"/>
    <property type="project" value="UniProtKB-KW"/>
</dbReference>
<dbReference type="PANTHER" id="PTHR42646">
    <property type="entry name" value="FLAP ENDONUCLEASE XNI"/>
    <property type="match status" value="1"/>
</dbReference>
<dbReference type="RefSeq" id="WP_085760093.1">
    <property type="nucleotide sequence ID" value="NZ_CP019343.1"/>
</dbReference>
<dbReference type="STRING" id="716816.BST96_18405"/>
<dbReference type="SMART" id="SM00279">
    <property type="entry name" value="HhH2"/>
    <property type="match status" value="1"/>
</dbReference>
<organism evidence="5 6">
    <name type="scientific">Oceanicoccus sagamiensis</name>
    <dbReference type="NCBI Taxonomy" id="716816"/>
    <lineage>
        <taxon>Bacteria</taxon>
        <taxon>Pseudomonadati</taxon>
        <taxon>Pseudomonadota</taxon>
        <taxon>Gammaproteobacteria</taxon>
        <taxon>Cellvibrionales</taxon>
        <taxon>Spongiibacteraceae</taxon>
        <taxon>Oceanicoccus</taxon>
    </lineage>
</organism>
<feature type="domain" description="5'-3' exonuclease" evidence="4">
    <location>
        <begin position="6"/>
        <end position="269"/>
    </location>
</feature>
<proteinExistence type="predicted"/>
<protein>
    <submittedName>
        <fullName evidence="5">Flap endonuclease</fullName>
    </submittedName>
</protein>
<dbReference type="CDD" id="cd09859">
    <property type="entry name" value="PIN_53EXO"/>
    <property type="match status" value="1"/>
</dbReference>
<evidence type="ECO:0000259" key="4">
    <source>
        <dbReference type="SMART" id="SM00475"/>
    </source>
</evidence>
<name>A0A1X9NM65_9GAMM</name>
<dbReference type="KEGG" id="osg:BST96_18405"/>
<dbReference type="CDD" id="cd09898">
    <property type="entry name" value="H3TH_53EXO"/>
    <property type="match status" value="1"/>
</dbReference>
<evidence type="ECO:0000313" key="6">
    <source>
        <dbReference type="Proteomes" id="UP000193450"/>
    </source>
</evidence>
<dbReference type="Proteomes" id="UP000193450">
    <property type="component" value="Chromosome"/>
</dbReference>
<dbReference type="Pfam" id="PF01367">
    <property type="entry name" value="5_3_exonuc"/>
    <property type="match status" value="1"/>
</dbReference>
<dbReference type="InterPro" id="IPR008918">
    <property type="entry name" value="HhH2"/>
</dbReference>
<dbReference type="InterPro" id="IPR036279">
    <property type="entry name" value="5-3_exonuclease_C_sf"/>
</dbReference>
<dbReference type="GO" id="GO:0033567">
    <property type="term" value="P:DNA replication, Okazaki fragment processing"/>
    <property type="evidence" value="ECO:0007669"/>
    <property type="project" value="InterPro"/>
</dbReference>
<keyword evidence="6" id="KW-1185">Reference proteome</keyword>
<dbReference type="GO" id="GO:0017108">
    <property type="term" value="F:5'-flap endonuclease activity"/>
    <property type="evidence" value="ECO:0007669"/>
    <property type="project" value="InterPro"/>
</dbReference>
<dbReference type="InterPro" id="IPR020045">
    <property type="entry name" value="DNA_polI_H3TH"/>
</dbReference>
<keyword evidence="3" id="KW-0238">DNA-binding</keyword>
<dbReference type="PANTHER" id="PTHR42646:SF2">
    <property type="entry name" value="5'-3' EXONUCLEASE FAMILY PROTEIN"/>
    <property type="match status" value="1"/>
</dbReference>
<dbReference type="SUPFAM" id="SSF47807">
    <property type="entry name" value="5' to 3' exonuclease, C-terminal subdomain"/>
    <property type="match status" value="1"/>
</dbReference>
<evidence type="ECO:0000256" key="1">
    <source>
        <dbReference type="ARBA" id="ARBA00022722"/>
    </source>
</evidence>
<sequence>MANSSQPIYLIDASIYIFRAYFSLPDEWHSPEGYSVNALNGYTQFILKFLQQVKPEQIAIAYDESLGSCFRNDIYPGYKASRVLPDEELAFQLAACKALTELMGIASFASERYEADDIIASLAHAAQQRGENVTIVSRDKDLGQILKHRDDIFWDYAADKRITLGDFINHYGVQAYQMTDFLALLGDSIDDIPGVPGIGKKTAAALLGQFGSIDAMYHDLPAVAASGLRGAKTLVEKLIDYREQIAMAQTLVRLEQQVPELDRVNLQWQPPSKQTVAYFLDEYALGQRFQRQLDNCYWGQ</sequence>
<dbReference type="InterPro" id="IPR029060">
    <property type="entry name" value="PIN-like_dom_sf"/>
</dbReference>
<evidence type="ECO:0000256" key="2">
    <source>
        <dbReference type="ARBA" id="ARBA00022801"/>
    </source>
</evidence>
<dbReference type="Pfam" id="PF02739">
    <property type="entry name" value="5_3_exonuc_N"/>
    <property type="match status" value="1"/>
</dbReference>
<dbReference type="Gene3D" id="1.10.150.20">
    <property type="entry name" value="5' to 3' exonuclease, C-terminal subdomain"/>
    <property type="match status" value="1"/>
</dbReference>
<reference evidence="5 6" key="1">
    <citation type="submission" date="2016-11" db="EMBL/GenBank/DDBJ databases">
        <title>Trade-off between light-utilization and light-protection in marine flavobacteria.</title>
        <authorList>
            <person name="Kumagai Y."/>
        </authorList>
    </citation>
    <scope>NUCLEOTIDE SEQUENCE [LARGE SCALE GENOMIC DNA]</scope>
    <source>
        <strain evidence="5 6">NBRC 107125</strain>
    </source>
</reference>
<keyword evidence="1" id="KW-0540">Nuclease</keyword>
<evidence type="ECO:0000256" key="3">
    <source>
        <dbReference type="ARBA" id="ARBA00023125"/>
    </source>
</evidence>
<accession>A0A1X9NM65</accession>
<dbReference type="Gene3D" id="3.40.50.1010">
    <property type="entry name" value="5'-nuclease"/>
    <property type="match status" value="1"/>
</dbReference>
<dbReference type="SUPFAM" id="SSF88723">
    <property type="entry name" value="PIN domain-like"/>
    <property type="match status" value="1"/>
</dbReference>
<keyword evidence="2" id="KW-0378">Hydrolase</keyword>
<dbReference type="AlphaFoldDB" id="A0A1X9NM65"/>